<dbReference type="SUPFAM" id="SSF50814">
    <property type="entry name" value="Lipocalins"/>
    <property type="match status" value="1"/>
</dbReference>
<keyword evidence="6" id="KW-1185">Reference proteome</keyword>
<evidence type="ECO:0000313" key="4">
    <source>
        <dbReference type="EMBL" id="VHO01181.1"/>
    </source>
</evidence>
<evidence type="ECO:0000259" key="2">
    <source>
        <dbReference type="Pfam" id="PF08768"/>
    </source>
</evidence>
<dbReference type="CDD" id="cd07828">
    <property type="entry name" value="lipocalin_heme-bd-THAP4-like"/>
    <property type="match status" value="1"/>
</dbReference>
<protein>
    <recommendedName>
        <fullName evidence="1">Ferric nitrobindin-like protein</fullName>
    </recommendedName>
</protein>
<dbReference type="STRING" id="1528099.AL705_06180"/>
<comment type="caution">
    <text evidence="1">Lacks conserved residue(s) required for the propagation of feature annotation.</text>
</comment>
<accession>A0A0M4MCN3</accession>
<gene>
    <name evidence="3" type="ORF">AL705_06180</name>
    <name evidence="4" type="ORF">LC603019_01222</name>
</gene>
<proteinExistence type="inferred from homology"/>
<reference evidence="3" key="2">
    <citation type="journal article" date="2016" name="Int. J. Syst. Evol. Microbiol.">
        <title>Lawsonella clevelandensis gen. nov., sp. nov., a new member of the suborder Corynebacterineae isolated from human abscesses.</title>
        <authorList>
            <person name="Bell M.E."/>
            <person name="Bernard K.A."/>
            <person name="Harrington S.M."/>
            <person name="Patel N.B."/>
            <person name="Tucker T.A."/>
            <person name="Metcalfe M.G."/>
            <person name="McQuiston J.R."/>
        </authorList>
    </citation>
    <scope>NUCLEOTIDE SEQUENCE</scope>
    <source>
        <strain evidence="3">X1698</strain>
    </source>
</reference>
<evidence type="ECO:0000256" key="1">
    <source>
        <dbReference type="HAMAP-Rule" id="MF_01297"/>
    </source>
</evidence>
<dbReference type="InterPro" id="IPR022939">
    <property type="entry name" value="Nb(III)_bact/plant"/>
</dbReference>
<dbReference type="InterPro" id="IPR014878">
    <property type="entry name" value="THAP4-like_heme-bd"/>
</dbReference>
<dbReference type="Gene3D" id="2.40.128.20">
    <property type="match status" value="1"/>
</dbReference>
<dbReference type="EMBL" id="LR584267">
    <property type="protein sequence ID" value="VHO01181.1"/>
    <property type="molecule type" value="Genomic_DNA"/>
</dbReference>
<reference evidence="3 5" key="1">
    <citation type="journal article" date="2015" name="Genome Announc.">
        <title>Complete Genome Sequences for Two Strains of a Novel Fastidious, Partially Acid-Fast, Gram-Positive Corynebacterineae Bacterium, Derived from Human Clinical Samples.</title>
        <authorList>
            <person name="Nicholson A.C."/>
            <person name="Bell M."/>
            <person name="Humrighouse B.W."/>
            <person name="McQuiston J.R."/>
        </authorList>
    </citation>
    <scope>NUCLEOTIDE SEQUENCE [LARGE SCALE GENOMIC DNA]</scope>
    <source>
        <strain evidence="3 5">X1698</strain>
    </source>
</reference>
<dbReference type="Proteomes" id="UP000068137">
    <property type="component" value="Chromosome"/>
</dbReference>
<sequence>MTDTTPPRNDAPLTGNDAITKAEEVAAATSGLNIPAFEGLPIADDTANLRYGPDIHEGLLALLPLVGVWRGEGIGNYPEATPSEDEAKNEHGDFAFGQQLIVSHNGENYLCWDSRTWRLDGDGSVTNPDVRETGFWRISPTDEIELLVCTSSGLSELYLGKPLNERAWELTTDVSLASPTGQDLGRSKRLYGLVEGTDLGWVEERDMSGEFVPRMSARLHRVVG</sequence>
<dbReference type="InterPro" id="IPR012674">
    <property type="entry name" value="Calycin"/>
</dbReference>
<reference evidence="4 6" key="3">
    <citation type="submission" date="2019-04" db="EMBL/GenBank/DDBJ databases">
        <authorList>
            <person name="Seth-Smith MB H."/>
            <person name="Seth-Smith H."/>
        </authorList>
    </citation>
    <scope>NUCLEOTIDE SEQUENCE [LARGE SCALE GENOMIC DNA]</scope>
    <source>
        <strain evidence="4">USB-603019</strain>
    </source>
</reference>
<dbReference type="PANTHER" id="PTHR15854">
    <property type="entry name" value="THAP4 PROTEIN"/>
    <property type="match status" value="1"/>
</dbReference>
<comment type="caution">
    <text evidence="1">Lacks the conserved His residue that binds heme iron in the nitrobindin family.</text>
</comment>
<dbReference type="Pfam" id="PF08768">
    <property type="entry name" value="THAP4_heme-bd"/>
    <property type="match status" value="1"/>
</dbReference>
<dbReference type="HAMAP" id="MF_01297">
    <property type="entry name" value="nitrobindin"/>
    <property type="match status" value="1"/>
</dbReference>
<dbReference type="PATRIC" id="fig|1528099.3.peg.1219"/>
<feature type="domain" description="THAP4-like heme-binding" evidence="2">
    <location>
        <begin position="59"/>
        <end position="221"/>
    </location>
</feature>
<dbReference type="PANTHER" id="PTHR15854:SF4">
    <property type="entry name" value="PEROXYNITRITE ISOMERASE THAP4"/>
    <property type="match status" value="1"/>
</dbReference>
<dbReference type="AlphaFoldDB" id="A0A0M4MCN3"/>
<feature type="short sequence motif" description="GXWXGXG" evidence="1">
    <location>
        <begin position="67"/>
        <end position="73"/>
    </location>
</feature>
<evidence type="ECO:0000313" key="3">
    <source>
        <dbReference type="EMBL" id="ALE19225.1"/>
    </source>
</evidence>
<evidence type="ECO:0000313" key="5">
    <source>
        <dbReference type="Proteomes" id="UP000068137"/>
    </source>
</evidence>
<evidence type="ECO:0000313" key="6">
    <source>
        <dbReference type="Proteomes" id="UP000324288"/>
    </source>
</evidence>
<dbReference type="Proteomes" id="UP000324288">
    <property type="component" value="Chromosome"/>
</dbReference>
<name>A0A0M4MCN3_9ACTN</name>
<dbReference type="OrthoDB" id="4804006at2"/>
<organism evidence="3 5">
    <name type="scientific">Lawsonella clevelandensis</name>
    <dbReference type="NCBI Taxonomy" id="1528099"/>
    <lineage>
        <taxon>Bacteria</taxon>
        <taxon>Bacillati</taxon>
        <taxon>Actinomycetota</taxon>
        <taxon>Actinomycetes</taxon>
        <taxon>Mycobacteriales</taxon>
        <taxon>Lawsonellaceae</taxon>
        <taxon>Lawsonella</taxon>
    </lineage>
</organism>
<dbReference type="RefSeq" id="WP_053962263.1">
    <property type="nucleotide sequence ID" value="NZ_CAJPTR010000025.1"/>
</dbReference>
<dbReference type="KEGG" id="cbq:AL705_06180"/>
<comment type="similarity">
    <text evidence="1">Belongs to the nitrobindin family.</text>
</comment>
<dbReference type="EMBL" id="CP012390">
    <property type="protein sequence ID" value="ALE19225.1"/>
    <property type="molecule type" value="Genomic_DNA"/>
</dbReference>
<dbReference type="GeneID" id="84895127"/>
<dbReference type="InterPro" id="IPR045165">
    <property type="entry name" value="Nitrobindin"/>
</dbReference>